<sequence length="75" mass="8531">MKLNYAACEKAAEGRAMRQTHEESTATLKELMTAAPINPEVYASIIRGKVRARRLIEDFRDAAKQSREDIHWALT</sequence>
<evidence type="ECO:0000313" key="2">
    <source>
        <dbReference type="Proteomes" id="UP001617427"/>
    </source>
</evidence>
<keyword evidence="2" id="KW-1185">Reference proteome</keyword>
<gene>
    <name evidence="1" type="ORF">ACIPEN_09605</name>
</gene>
<protein>
    <submittedName>
        <fullName evidence="1">Uncharacterized protein</fullName>
    </submittedName>
</protein>
<name>A0ABW8EX89_9BURK</name>
<comment type="caution">
    <text evidence="1">The sequence shown here is derived from an EMBL/GenBank/DDBJ whole genome shotgun (WGS) entry which is preliminary data.</text>
</comment>
<dbReference type="EMBL" id="JBIUZV010000004">
    <property type="protein sequence ID" value="MFJ3046076.1"/>
    <property type="molecule type" value="Genomic_DNA"/>
</dbReference>
<dbReference type="Proteomes" id="UP001617427">
    <property type="component" value="Unassembled WGS sequence"/>
</dbReference>
<reference evidence="1 2" key="1">
    <citation type="submission" date="2024-10" db="EMBL/GenBank/DDBJ databases">
        <title>The Natural Products Discovery Center: Release of the First 8490 Sequenced Strains for Exploring Actinobacteria Biosynthetic Diversity.</title>
        <authorList>
            <person name="Kalkreuter E."/>
            <person name="Kautsar S.A."/>
            <person name="Yang D."/>
            <person name="Bader C.D."/>
            <person name="Teijaro C.N."/>
            <person name="Fluegel L."/>
            <person name="Davis C.M."/>
            <person name="Simpson J.R."/>
            <person name="Lauterbach L."/>
            <person name="Steele A.D."/>
            <person name="Gui C."/>
            <person name="Meng S."/>
            <person name="Li G."/>
            <person name="Viehrig K."/>
            <person name="Ye F."/>
            <person name="Su P."/>
            <person name="Kiefer A.F."/>
            <person name="Nichols A."/>
            <person name="Cepeda A.J."/>
            <person name="Yan W."/>
            <person name="Fan B."/>
            <person name="Jiang Y."/>
            <person name="Adhikari A."/>
            <person name="Zheng C.-J."/>
            <person name="Schuster L."/>
            <person name="Cowan T.M."/>
            <person name="Smanski M.J."/>
            <person name="Chevrette M.G."/>
            <person name="De Carvalho L.P.S."/>
            <person name="Shen B."/>
        </authorList>
    </citation>
    <scope>NUCLEOTIDE SEQUENCE [LARGE SCALE GENOMIC DNA]</scope>
    <source>
        <strain evidence="1 2">NPDC087045</strain>
    </source>
</reference>
<accession>A0ABW8EX89</accession>
<proteinExistence type="predicted"/>
<organism evidence="1 2">
    <name type="scientific">Herbaspirillum chlorophenolicum</name>
    <dbReference type="NCBI Taxonomy" id="211589"/>
    <lineage>
        <taxon>Bacteria</taxon>
        <taxon>Pseudomonadati</taxon>
        <taxon>Pseudomonadota</taxon>
        <taxon>Betaproteobacteria</taxon>
        <taxon>Burkholderiales</taxon>
        <taxon>Oxalobacteraceae</taxon>
        <taxon>Herbaspirillum</taxon>
    </lineage>
</organism>
<dbReference type="RefSeq" id="WP_402700000.1">
    <property type="nucleotide sequence ID" value="NZ_JBIUZV010000004.1"/>
</dbReference>
<evidence type="ECO:0000313" key="1">
    <source>
        <dbReference type="EMBL" id="MFJ3046076.1"/>
    </source>
</evidence>